<evidence type="ECO:0000256" key="1">
    <source>
        <dbReference type="SAM" id="MobiDB-lite"/>
    </source>
</evidence>
<gene>
    <name evidence="2" type="ORF">WA026_021868</name>
</gene>
<accession>A0AAW1UFY8</accession>
<comment type="caution">
    <text evidence="2">The sequence shown here is derived from an EMBL/GenBank/DDBJ whole genome shotgun (WGS) entry which is preliminary data.</text>
</comment>
<reference evidence="2 3" key="1">
    <citation type="submission" date="2023-03" db="EMBL/GenBank/DDBJ databases">
        <title>Genome insight into feeding habits of ladybird beetles.</title>
        <authorList>
            <person name="Li H.-S."/>
            <person name="Huang Y.-H."/>
            <person name="Pang H."/>
        </authorList>
    </citation>
    <scope>NUCLEOTIDE SEQUENCE [LARGE SCALE GENOMIC DNA]</scope>
    <source>
        <strain evidence="2">SYSU_2023b</strain>
        <tissue evidence="2">Whole body</tissue>
    </source>
</reference>
<dbReference type="Proteomes" id="UP001431783">
    <property type="component" value="Unassembled WGS sequence"/>
</dbReference>
<protein>
    <submittedName>
        <fullName evidence="2">Uncharacterized protein</fullName>
    </submittedName>
</protein>
<feature type="region of interest" description="Disordered" evidence="1">
    <location>
        <begin position="19"/>
        <end position="42"/>
    </location>
</feature>
<name>A0AAW1UFY8_9CUCU</name>
<sequence length="125" mass="14229">MRRFVPSVHCNTELHRAGCQTTPCPSTWPQERSDGRTSTTPASAASFSCANFNCEDICTQFPLQYRFPTQLIDRWPFIHFVSSVSDSQRLLQDDCRKSTSYLWSTGIECTSLQPNAVQLFRRTDG</sequence>
<dbReference type="AlphaFoldDB" id="A0AAW1UFY8"/>
<evidence type="ECO:0000313" key="2">
    <source>
        <dbReference type="EMBL" id="KAK9882521.1"/>
    </source>
</evidence>
<feature type="compositionally biased region" description="Polar residues" evidence="1">
    <location>
        <begin position="19"/>
        <end position="30"/>
    </location>
</feature>
<organism evidence="2 3">
    <name type="scientific">Henosepilachna vigintioctopunctata</name>
    <dbReference type="NCBI Taxonomy" id="420089"/>
    <lineage>
        <taxon>Eukaryota</taxon>
        <taxon>Metazoa</taxon>
        <taxon>Ecdysozoa</taxon>
        <taxon>Arthropoda</taxon>
        <taxon>Hexapoda</taxon>
        <taxon>Insecta</taxon>
        <taxon>Pterygota</taxon>
        <taxon>Neoptera</taxon>
        <taxon>Endopterygota</taxon>
        <taxon>Coleoptera</taxon>
        <taxon>Polyphaga</taxon>
        <taxon>Cucujiformia</taxon>
        <taxon>Coccinelloidea</taxon>
        <taxon>Coccinellidae</taxon>
        <taxon>Epilachninae</taxon>
        <taxon>Epilachnini</taxon>
        <taxon>Henosepilachna</taxon>
    </lineage>
</organism>
<proteinExistence type="predicted"/>
<evidence type="ECO:0000313" key="3">
    <source>
        <dbReference type="Proteomes" id="UP001431783"/>
    </source>
</evidence>
<keyword evidence="3" id="KW-1185">Reference proteome</keyword>
<dbReference type="EMBL" id="JARQZJ010000077">
    <property type="protein sequence ID" value="KAK9882521.1"/>
    <property type="molecule type" value="Genomic_DNA"/>
</dbReference>